<gene>
    <name evidence="4" type="primary">mqnD</name>
    <name evidence="5" type="ORF">A4R26_24410</name>
</gene>
<comment type="pathway">
    <text evidence="1 4">Quinol/quinone metabolism; menaquinone biosynthesis.</text>
</comment>
<proteinExistence type="inferred from homology"/>
<keyword evidence="2 4" id="KW-0474">Menaquinone biosynthesis</keyword>
<reference evidence="6" key="1">
    <citation type="submission" date="2016-04" db="EMBL/GenBank/DDBJ databases">
        <authorList>
            <person name="Chen L."/>
            <person name="Zhuang W."/>
            <person name="Wang G."/>
        </authorList>
    </citation>
    <scope>NUCLEOTIDE SEQUENCE [LARGE SCALE GENOMIC DNA]</scope>
    <source>
        <strain evidence="6">208</strain>
    </source>
</reference>
<dbReference type="EC" id="4.1.99.29" evidence="4"/>
<dbReference type="SUPFAM" id="SSF53850">
    <property type="entry name" value="Periplasmic binding protein-like II"/>
    <property type="match status" value="1"/>
</dbReference>
<name>A0A1V9FGV4_9BACT</name>
<protein>
    <recommendedName>
        <fullName evidence="4">1,4-dihydroxy-6-naphtoate synthase</fullName>
        <ecNumber evidence="4">4.1.99.29</ecNumber>
    </recommendedName>
    <alternativeName>
        <fullName evidence="4">Menaquinone biosynthetic enzyme MqnD</fullName>
    </alternativeName>
</protein>
<dbReference type="STRING" id="550983.A4R26_24410"/>
<organism evidence="5 6">
    <name type="scientific">Niastella populi</name>
    <dbReference type="NCBI Taxonomy" id="550983"/>
    <lineage>
        <taxon>Bacteria</taxon>
        <taxon>Pseudomonadati</taxon>
        <taxon>Bacteroidota</taxon>
        <taxon>Chitinophagia</taxon>
        <taxon>Chitinophagales</taxon>
        <taxon>Chitinophagaceae</taxon>
        <taxon>Niastella</taxon>
    </lineage>
</organism>
<comment type="catalytic activity">
    <reaction evidence="4">
        <text>cyclic dehypoxanthinylfutalosinate = 1,4-dihydroxy-6-naphthoate + dihydroxyacetone</text>
        <dbReference type="Rhea" id="RHEA:33087"/>
        <dbReference type="ChEBI" id="CHEBI:16016"/>
        <dbReference type="ChEBI" id="CHEBI:64254"/>
        <dbReference type="ChEBI" id="CHEBI:64270"/>
        <dbReference type="EC" id="4.1.99.29"/>
    </reaction>
</comment>
<dbReference type="EMBL" id="LWBP01000192">
    <property type="protein sequence ID" value="OQP57517.1"/>
    <property type="molecule type" value="Genomic_DNA"/>
</dbReference>
<evidence type="ECO:0000256" key="2">
    <source>
        <dbReference type="ARBA" id="ARBA00022428"/>
    </source>
</evidence>
<evidence type="ECO:0000256" key="3">
    <source>
        <dbReference type="ARBA" id="ARBA00023239"/>
    </source>
</evidence>
<evidence type="ECO:0000313" key="6">
    <source>
        <dbReference type="Proteomes" id="UP000192276"/>
    </source>
</evidence>
<evidence type="ECO:0000256" key="1">
    <source>
        <dbReference type="ARBA" id="ARBA00004863"/>
    </source>
</evidence>
<dbReference type="Proteomes" id="UP000192276">
    <property type="component" value="Unassembled WGS sequence"/>
</dbReference>
<keyword evidence="6" id="KW-1185">Reference proteome</keyword>
<dbReference type="RefSeq" id="WP_081167465.1">
    <property type="nucleotide sequence ID" value="NZ_LWBP01000192.1"/>
</dbReference>
<dbReference type="InterPro" id="IPR030869">
    <property type="entry name" value="MqnD"/>
</dbReference>
<dbReference type="OrthoDB" id="9809439at2"/>
<evidence type="ECO:0000256" key="4">
    <source>
        <dbReference type="HAMAP-Rule" id="MF_00996"/>
    </source>
</evidence>
<comment type="caution">
    <text evidence="5">The sequence shown here is derived from an EMBL/GenBank/DDBJ whole genome shotgun (WGS) entry which is preliminary data.</text>
</comment>
<comment type="function">
    <text evidence="4">Catalyzes the conversion of cyclic dehypoxanthine futalosine (cyclic DHFL) into 1,4-dihydroxy-6-naphthoate, a step in the biosynthesis of menaquinone (MK, vitamin K2).</text>
</comment>
<dbReference type="AlphaFoldDB" id="A0A1V9FGV4"/>
<evidence type="ECO:0000313" key="5">
    <source>
        <dbReference type="EMBL" id="OQP57517.1"/>
    </source>
</evidence>
<dbReference type="Pfam" id="PF02621">
    <property type="entry name" value="VitK2_biosynth"/>
    <property type="match status" value="1"/>
</dbReference>
<dbReference type="Gene3D" id="3.40.190.10">
    <property type="entry name" value="Periplasmic binding protein-like II"/>
    <property type="match status" value="2"/>
</dbReference>
<keyword evidence="3 4" id="KW-0456">Lyase</keyword>
<feature type="active site" description="Proton acceptor" evidence="4">
    <location>
        <position position="149"/>
    </location>
</feature>
<feature type="binding site" evidence="4">
    <location>
        <begin position="110"/>
        <end position="111"/>
    </location>
    <ligand>
        <name>substrate</name>
    </ligand>
</feature>
<dbReference type="GO" id="GO:0016830">
    <property type="term" value="F:carbon-carbon lyase activity"/>
    <property type="evidence" value="ECO:0007669"/>
    <property type="project" value="UniProtKB-UniRule"/>
</dbReference>
<dbReference type="PANTHER" id="PTHR37167">
    <property type="entry name" value="1,4-DIHYDROXY-6-NAPHTOATE SYNTHASE"/>
    <property type="match status" value="1"/>
</dbReference>
<comment type="similarity">
    <text evidence="4">Belongs to the MqnA/MqnD family. MqnD subfamily.</text>
</comment>
<dbReference type="GO" id="GO:0009234">
    <property type="term" value="P:menaquinone biosynthetic process"/>
    <property type="evidence" value="ECO:0007669"/>
    <property type="project" value="UniProtKB-UniRule"/>
</dbReference>
<dbReference type="UniPathway" id="UPA00079"/>
<feature type="binding site" evidence="4">
    <location>
        <begin position="55"/>
        <end position="57"/>
    </location>
    <ligand>
        <name>substrate</name>
    </ligand>
</feature>
<sequence>MTLRLGFSPCPNDTFIFDALVNKKIDTEGLTFEPVLEDVQTLNEWALQGRLDITKISYGVLPLLLEKYVVLNAGGALGKGVGPLLITKQAGAANKAVDEMTIAIPGEHTTAHMLFSLAYPQAAKKKFMIFSAIEDAVLNGDVDAGVIIHENRFTYQQKGLHKLVDLGEYWERQTGNPIPLGGIVMKKTFDTALQHKVDSLIKRSLEFAFKNYPIITEYVKQHSQEMSESVMRQHIDLYVNNYSLQLGADGKAAVNTFLHIYRQLKQVNAATENIFLQVE</sequence>
<dbReference type="InterPro" id="IPR003773">
    <property type="entry name" value="Menaquinone_biosynth"/>
</dbReference>
<dbReference type="HAMAP" id="MF_00996">
    <property type="entry name" value="MqnD"/>
    <property type="match status" value="1"/>
</dbReference>
<dbReference type="PANTHER" id="PTHR37167:SF1">
    <property type="entry name" value="1,4-DIHYDROXY-6-NAPHTOATE SYNTHASE"/>
    <property type="match status" value="1"/>
</dbReference>
<accession>A0A1V9FGV4</accession>
<dbReference type="CDD" id="cd13635">
    <property type="entry name" value="PBP2_Ttha1568_Mqnd"/>
    <property type="match status" value="1"/>
</dbReference>